<sequence length="62" mass="7651">MKPMIFFYKFFQRLLKLKTNQRLDQINFISFFFEFNGMYINKKKLNKIYFSFCGVGNGRLIY</sequence>
<comment type="caution">
    <text evidence="1">The sequence shown here is derived from an EMBL/GenBank/DDBJ whole genome shotgun (WGS) entry which is preliminary data.</text>
</comment>
<keyword evidence="2" id="KW-1185">Reference proteome</keyword>
<dbReference type="AlphaFoldDB" id="A0A3M7PEZ6"/>
<gene>
    <name evidence="1" type="ORF">BpHYR1_015382</name>
</gene>
<evidence type="ECO:0000313" key="1">
    <source>
        <dbReference type="EMBL" id="RMZ97588.1"/>
    </source>
</evidence>
<accession>A0A3M7PEZ6</accession>
<organism evidence="1 2">
    <name type="scientific">Brachionus plicatilis</name>
    <name type="common">Marine rotifer</name>
    <name type="synonym">Brachionus muelleri</name>
    <dbReference type="NCBI Taxonomy" id="10195"/>
    <lineage>
        <taxon>Eukaryota</taxon>
        <taxon>Metazoa</taxon>
        <taxon>Spiralia</taxon>
        <taxon>Gnathifera</taxon>
        <taxon>Rotifera</taxon>
        <taxon>Eurotatoria</taxon>
        <taxon>Monogononta</taxon>
        <taxon>Pseudotrocha</taxon>
        <taxon>Ploima</taxon>
        <taxon>Brachionidae</taxon>
        <taxon>Brachionus</taxon>
    </lineage>
</organism>
<name>A0A3M7PEZ6_BRAPC</name>
<proteinExistence type="predicted"/>
<protein>
    <submittedName>
        <fullName evidence="1">Uncharacterized protein</fullName>
    </submittedName>
</protein>
<reference evidence="1 2" key="1">
    <citation type="journal article" date="2018" name="Sci. Rep.">
        <title>Genomic signatures of local adaptation to the degree of environmental predictability in rotifers.</title>
        <authorList>
            <person name="Franch-Gras L."/>
            <person name="Hahn C."/>
            <person name="Garcia-Roger E.M."/>
            <person name="Carmona M.J."/>
            <person name="Serra M."/>
            <person name="Gomez A."/>
        </authorList>
    </citation>
    <scope>NUCLEOTIDE SEQUENCE [LARGE SCALE GENOMIC DNA]</scope>
    <source>
        <strain evidence="1">HYR1</strain>
    </source>
</reference>
<dbReference type="EMBL" id="REGN01011324">
    <property type="protein sequence ID" value="RMZ97588.1"/>
    <property type="molecule type" value="Genomic_DNA"/>
</dbReference>
<evidence type="ECO:0000313" key="2">
    <source>
        <dbReference type="Proteomes" id="UP000276133"/>
    </source>
</evidence>
<dbReference type="Proteomes" id="UP000276133">
    <property type="component" value="Unassembled WGS sequence"/>
</dbReference>